<comment type="caution">
    <text evidence="1">The sequence shown here is derived from an EMBL/GenBank/DDBJ whole genome shotgun (WGS) entry which is preliminary data.</text>
</comment>
<dbReference type="Gene3D" id="3.40.50.1820">
    <property type="entry name" value="alpha/beta hydrolase"/>
    <property type="match status" value="1"/>
</dbReference>
<dbReference type="Proteomes" id="UP000231383">
    <property type="component" value="Unassembled WGS sequence"/>
</dbReference>
<dbReference type="InterPro" id="IPR010662">
    <property type="entry name" value="RBBP9/YdeN"/>
</dbReference>
<sequence length="176" mass="19790">MNILILHGIGGHAGVHWQEWLKKELEKKNHTVYMPDLPESNHPKRFDWLHEVKEIAKSIPHSKLIIIGHSLGVVTALDFIEQSDKKIHGLVSVSGFSEDYGAELNSYFMKEKDIQFSEVNKHVSKVHVLIGDNDPYVPQETLTSLADLLGVHPEIIKDGGHLNIDSGFSTFPQLLV</sequence>
<name>A0A2M8EZW7_9BACT</name>
<dbReference type="GO" id="GO:0016787">
    <property type="term" value="F:hydrolase activity"/>
    <property type="evidence" value="ECO:0007669"/>
    <property type="project" value="InterPro"/>
</dbReference>
<dbReference type="PANTHER" id="PTHR15394">
    <property type="entry name" value="SERINE HYDROLASE RBBP9"/>
    <property type="match status" value="1"/>
</dbReference>
<dbReference type="InterPro" id="IPR029058">
    <property type="entry name" value="AB_hydrolase_fold"/>
</dbReference>
<gene>
    <name evidence="1" type="ORF">CO051_02910</name>
</gene>
<evidence type="ECO:0000313" key="2">
    <source>
        <dbReference type="Proteomes" id="UP000231383"/>
    </source>
</evidence>
<organism evidence="1 2">
    <name type="scientific">Candidatus Roizmanbacteria bacterium CG_4_9_14_0_2_um_filter_39_13</name>
    <dbReference type="NCBI Taxonomy" id="1974839"/>
    <lineage>
        <taxon>Bacteria</taxon>
        <taxon>Candidatus Roizmaniibacteriota</taxon>
    </lineage>
</organism>
<dbReference type="EMBL" id="PFSC01000077">
    <property type="protein sequence ID" value="PJC32603.1"/>
    <property type="molecule type" value="Genomic_DNA"/>
</dbReference>
<evidence type="ECO:0008006" key="3">
    <source>
        <dbReference type="Google" id="ProtNLM"/>
    </source>
</evidence>
<protein>
    <recommendedName>
        <fullName evidence="3">Serine hydrolase family protein</fullName>
    </recommendedName>
</protein>
<dbReference type="Pfam" id="PF06821">
    <property type="entry name" value="Ser_hydrolase"/>
    <property type="match status" value="1"/>
</dbReference>
<accession>A0A2M8EZW7</accession>
<dbReference type="PANTHER" id="PTHR15394:SF3">
    <property type="entry name" value="SERINE HYDROLASE RBBP9"/>
    <property type="match status" value="1"/>
</dbReference>
<reference evidence="2" key="1">
    <citation type="submission" date="2017-09" db="EMBL/GenBank/DDBJ databases">
        <title>Depth-based differentiation of microbial function through sediment-hosted aquifers and enrichment of novel symbionts in the deep terrestrial subsurface.</title>
        <authorList>
            <person name="Probst A.J."/>
            <person name="Ladd B."/>
            <person name="Jarett J.K."/>
            <person name="Geller-Mcgrath D.E."/>
            <person name="Sieber C.M.K."/>
            <person name="Emerson J.B."/>
            <person name="Anantharaman K."/>
            <person name="Thomas B.C."/>
            <person name="Malmstrom R."/>
            <person name="Stieglmeier M."/>
            <person name="Klingl A."/>
            <person name="Woyke T."/>
            <person name="Ryan C.M."/>
            <person name="Banfield J.F."/>
        </authorList>
    </citation>
    <scope>NUCLEOTIDE SEQUENCE [LARGE SCALE GENOMIC DNA]</scope>
</reference>
<evidence type="ECO:0000313" key="1">
    <source>
        <dbReference type="EMBL" id="PJC32603.1"/>
    </source>
</evidence>
<dbReference type="SUPFAM" id="SSF53474">
    <property type="entry name" value="alpha/beta-Hydrolases"/>
    <property type="match status" value="1"/>
</dbReference>
<proteinExistence type="predicted"/>
<dbReference type="AlphaFoldDB" id="A0A2M8EZW7"/>